<organism evidence="1 2">
    <name type="scientific">Human circovirus VS6600022</name>
    <dbReference type="NCBI Taxonomy" id="1525173"/>
    <lineage>
        <taxon>Viruses</taxon>
        <taxon>Monodnaviria</taxon>
        <taxon>Shotokuvirae</taxon>
        <taxon>Cressdnaviricota</taxon>
        <taxon>Arfiviricetes</taxon>
        <taxon>Ringavirales</taxon>
        <taxon>Pecoviridae</taxon>
        <taxon>Amaruvirus</taxon>
        <taxon>Amaruvirus aka</taxon>
    </lineage>
</organism>
<dbReference type="OrthoDB" id="10760at10239"/>
<evidence type="ECO:0000313" key="2">
    <source>
        <dbReference type="Proteomes" id="UP000125118"/>
    </source>
</evidence>
<keyword evidence="2" id="KW-1185">Reference proteome</keyword>
<dbReference type="EMBL" id="KJ206566">
    <property type="protein sequence ID" value="AIG71985.1"/>
    <property type="molecule type" value="Genomic_DNA"/>
</dbReference>
<reference evidence="1 2" key="1">
    <citation type="journal article" date="2014" name="Emerg. Infect. Dis.">
        <title>New viruses in idiopathic human diarrhea cases, the Netherlands.</title>
        <authorList>
            <person name="Smits S.L."/>
            <person name="Schapendonk C.M."/>
            <person name="van Beek J."/>
            <person name="Vennema H."/>
            <person name="Schurch A.C."/>
            <person name="Schipper D."/>
            <person name="Bodewes R."/>
            <person name="Haagmans B.L."/>
            <person name="Osterhaus A.D."/>
            <person name="Koopmans M.P."/>
        </authorList>
    </citation>
    <scope>NUCLEOTIDE SEQUENCE [LARGE SCALE GENOMIC DNA]</scope>
    <source>
        <strain evidence="1">VS6600022</strain>
    </source>
</reference>
<dbReference type="GeneID" id="20041371"/>
<dbReference type="Proteomes" id="UP000125118">
    <property type="component" value="Genome"/>
</dbReference>
<dbReference type="RefSeq" id="YP_009051962.1">
    <property type="nucleotide sequence ID" value="NC_024694.1"/>
</dbReference>
<proteinExistence type="predicted"/>
<protein>
    <submittedName>
        <fullName evidence="1">Capsid protein</fullName>
    </submittedName>
</protein>
<name>A0A0A0Q9Q5_9VIRU</name>
<evidence type="ECO:0000313" key="1">
    <source>
        <dbReference type="EMBL" id="AIG71985.1"/>
    </source>
</evidence>
<sequence length="370" mass="42493">MVRRRYRKRGRRRRRRVYRKVRLSKSLYRRKIRRRYRGKRRGRGMTVSGTRESQLVDCSFIPLAKPVLGTDVGTPPGGFYTWNINPLPTSVVNIPGDPKFVGAWSSDPKNILIRQIGVGPNGTTETRMLTDMPVCISNVSVKNIVRCETMWKLHKLYRITFVSCTFTVPEFTEGKRNHNLYLEWTHLPRGRCAAYEDCNGMVVGSAASSMNSFGFNWIVNPPDIAEACCPDGRNNRLNGWHRRQLAYNRPVTISWRPRHTNILEDHQNYLDSIGSSGQGTMRVLDHFGTKNKMIRGYLPTDVDQNIFDERQFWMGPVIRLVDADMPISDQGGGINNKSLFDVYGVRVSTLVKVKFKDMNTTDPLFPEYVP</sequence>
<accession>A0A0A0Q9Q5</accession>
<dbReference type="KEGG" id="vg:20041371"/>